<evidence type="ECO:0000313" key="2">
    <source>
        <dbReference type="EMBL" id="PRH78046.1"/>
    </source>
</evidence>
<reference evidence="2 3" key="1">
    <citation type="submission" date="2018-03" db="EMBL/GenBank/DDBJ databases">
        <title>Novel Streptomyces sp. from soil.</title>
        <authorList>
            <person name="Tan G.Y.A."/>
            <person name="Lee Z.Y."/>
        </authorList>
    </citation>
    <scope>NUCLEOTIDE SEQUENCE [LARGE SCALE GENOMIC DNA]</scope>
    <source>
        <strain evidence="2 3">ST5x</strain>
    </source>
</reference>
<organism evidence="2 3">
    <name type="scientific">Streptomyces solincola</name>
    <dbReference type="NCBI Taxonomy" id="2100817"/>
    <lineage>
        <taxon>Bacteria</taxon>
        <taxon>Bacillati</taxon>
        <taxon>Actinomycetota</taxon>
        <taxon>Actinomycetes</taxon>
        <taxon>Kitasatosporales</taxon>
        <taxon>Streptomycetaceae</taxon>
        <taxon>Streptomyces</taxon>
    </lineage>
</organism>
<gene>
    <name evidence="2" type="ORF">C6N75_16940</name>
</gene>
<dbReference type="Proteomes" id="UP000239322">
    <property type="component" value="Unassembled WGS sequence"/>
</dbReference>
<name>A0A2S9PUE3_9ACTN</name>
<sequence>MTSPASTDPVPPQLSAGPRPAQGPAADEGLARRLRALACTAPLHDLDVRKANLAGEYSTYAMAEVALAAIDLVTLHMDFDTGADHEQVVARLLPRVAAQAPRRPAAEHERVARWVLENLINVGSVDRGFRAVYGTFGAEAAVDAADVDEV</sequence>
<proteinExistence type="predicted"/>
<comment type="caution">
    <text evidence="2">The sequence shown here is derived from an EMBL/GenBank/DDBJ whole genome shotgun (WGS) entry which is preliminary data.</text>
</comment>
<protein>
    <submittedName>
        <fullName evidence="2">Uncharacterized protein</fullName>
    </submittedName>
</protein>
<accession>A0A2S9PUE3</accession>
<feature type="non-terminal residue" evidence="2">
    <location>
        <position position="150"/>
    </location>
</feature>
<dbReference type="AlphaFoldDB" id="A0A2S9PUE3"/>
<evidence type="ECO:0000256" key="1">
    <source>
        <dbReference type="SAM" id="MobiDB-lite"/>
    </source>
</evidence>
<keyword evidence="3" id="KW-1185">Reference proteome</keyword>
<evidence type="ECO:0000313" key="3">
    <source>
        <dbReference type="Proteomes" id="UP000239322"/>
    </source>
</evidence>
<feature type="region of interest" description="Disordered" evidence="1">
    <location>
        <begin position="1"/>
        <end position="27"/>
    </location>
</feature>
<dbReference type="EMBL" id="PVLV01000251">
    <property type="protein sequence ID" value="PRH78046.1"/>
    <property type="molecule type" value="Genomic_DNA"/>
</dbReference>